<feature type="binding site" evidence="8">
    <location>
        <begin position="126"/>
        <end position="129"/>
    </location>
    <ligand>
        <name>GTP</name>
        <dbReference type="ChEBI" id="CHEBI:37565"/>
        <label>1</label>
    </ligand>
</feature>
<evidence type="ECO:0000313" key="12">
    <source>
        <dbReference type="EMBL" id="AGH95576.1"/>
    </source>
</evidence>
<dbReference type="eggNOG" id="COG1160">
    <property type="taxonomic scope" value="Bacteria"/>
</dbReference>
<dbReference type="GO" id="GO:0005525">
    <property type="term" value="F:GTP binding"/>
    <property type="evidence" value="ECO:0007669"/>
    <property type="project" value="UniProtKB-UniRule"/>
</dbReference>
<dbReference type="OrthoDB" id="9801473at2"/>
<dbReference type="CDD" id="cd01894">
    <property type="entry name" value="EngA1"/>
    <property type="match status" value="1"/>
</dbReference>
<feature type="binding site" evidence="8">
    <location>
        <begin position="17"/>
        <end position="24"/>
    </location>
    <ligand>
        <name>GTP</name>
        <dbReference type="ChEBI" id="CHEBI:37565"/>
        <label>1</label>
    </ligand>
</feature>
<keyword evidence="13" id="KW-1185">Reference proteome</keyword>
<sequence>MQRNEINLLAPKVAIIGRPNVGKSTLFNILTDSRKSVVKNQAGVTRDIIIEPADVWGKKFDLIDTGGVTESQDLFSKLIREQVSDFLHSVDYIIAVMDGRAGLVPEDRDIIKLAKQTGRPMVLVINKVDTQHEDELAKADFYEFGLDVVAASFEQRRGVAEVMEWLQANLPEAKETIKEGMQISMVGKPNVGKSSLCNCLLGINRMLVSDVAGTTVDSVDSPFVYNDRKYVIVDTAGLRRQSRREDDIEIIAAFKSQESIRRSQIVLLVIDGTVGPTEQDAKIMQQILEDHKGVIIVANKSDVASNEVESYRETFKAQVAREFHFFQDVPVVFTSAKTGSGISDLFKMIESVSDRLNFRVSTSELNDFFFETIRKAPAPVWGITNIKFYYLTQTNQMPPSFIAFANHPDGVTNSYRRFLIKNLKERFNLHGIPIRIFCMKSRRGGESNARD</sequence>
<evidence type="ECO:0000256" key="10">
    <source>
        <dbReference type="RuleBase" id="RU004481"/>
    </source>
</evidence>
<name>M4VC27_9BACT</name>
<dbReference type="PRINTS" id="PR00326">
    <property type="entry name" value="GTP1OBG"/>
</dbReference>
<evidence type="ECO:0000256" key="3">
    <source>
        <dbReference type="ARBA" id="ARBA00022517"/>
    </source>
</evidence>
<evidence type="ECO:0000256" key="4">
    <source>
        <dbReference type="ARBA" id="ARBA00022737"/>
    </source>
</evidence>
<dbReference type="Pfam" id="PF01926">
    <property type="entry name" value="MMR_HSR1"/>
    <property type="match status" value="2"/>
</dbReference>
<organism evidence="12 13">
    <name type="scientific">Pseudobdellovibrio exovorus JSS</name>
    <dbReference type="NCBI Taxonomy" id="1184267"/>
    <lineage>
        <taxon>Bacteria</taxon>
        <taxon>Pseudomonadati</taxon>
        <taxon>Bdellovibrionota</taxon>
        <taxon>Bdellovibrionia</taxon>
        <taxon>Bdellovibrionales</taxon>
        <taxon>Pseudobdellovibrionaceae</taxon>
        <taxon>Pseudobdellovibrio</taxon>
    </lineage>
</organism>
<dbReference type="InterPro" id="IPR027417">
    <property type="entry name" value="P-loop_NTPase"/>
</dbReference>
<dbReference type="PROSITE" id="PS51712">
    <property type="entry name" value="G_ENGA"/>
    <property type="match status" value="1"/>
</dbReference>
<dbReference type="GO" id="GO:0043022">
    <property type="term" value="F:ribosome binding"/>
    <property type="evidence" value="ECO:0007669"/>
    <property type="project" value="TreeGrafter"/>
</dbReference>
<feature type="binding site" evidence="8">
    <location>
        <begin position="187"/>
        <end position="194"/>
    </location>
    <ligand>
        <name>GTP</name>
        <dbReference type="ChEBI" id="CHEBI:37565"/>
        <label>2</label>
    </ligand>
</feature>
<dbReference type="AlphaFoldDB" id="M4VC27"/>
<dbReference type="InterPro" id="IPR016484">
    <property type="entry name" value="GTPase_Der"/>
</dbReference>
<dbReference type="KEGG" id="bex:A11Q_1360"/>
<feature type="binding site" evidence="8">
    <location>
        <begin position="64"/>
        <end position="68"/>
    </location>
    <ligand>
        <name>GTP</name>
        <dbReference type="ChEBI" id="CHEBI:37565"/>
        <label>1</label>
    </ligand>
</feature>
<evidence type="ECO:0000256" key="6">
    <source>
        <dbReference type="ARBA" id="ARBA00023134"/>
    </source>
</evidence>
<dbReference type="SUPFAM" id="SSF52540">
    <property type="entry name" value="P-loop containing nucleoside triphosphate hydrolases"/>
    <property type="match status" value="2"/>
</dbReference>
<accession>M4VC27</accession>
<dbReference type="NCBIfam" id="TIGR03594">
    <property type="entry name" value="GTPase_EngA"/>
    <property type="match status" value="1"/>
</dbReference>
<protein>
    <recommendedName>
        <fullName evidence="2 8">GTPase Der</fullName>
    </recommendedName>
    <alternativeName>
        <fullName evidence="7 8">GTP-binding protein EngA</fullName>
    </alternativeName>
</protein>
<dbReference type="Proteomes" id="UP000012040">
    <property type="component" value="Chromosome"/>
</dbReference>
<dbReference type="InterPro" id="IPR031166">
    <property type="entry name" value="G_ENGA"/>
</dbReference>
<dbReference type="PIRSF" id="PIRSF006485">
    <property type="entry name" value="GTP-binding_EngA"/>
    <property type="match status" value="1"/>
</dbReference>
<dbReference type="InterPro" id="IPR006073">
    <property type="entry name" value="GTP-bd"/>
</dbReference>
<dbReference type="Gene3D" id="3.40.50.300">
    <property type="entry name" value="P-loop containing nucleotide triphosphate hydrolases"/>
    <property type="match status" value="2"/>
</dbReference>
<dbReference type="InterPro" id="IPR005225">
    <property type="entry name" value="Small_GTP-bd"/>
</dbReference>
<dbReference type="HOGENOM" id="CLU_016077_5_1_7"/>
<reference evidence="12 13" key="1">
    <citation type="journal article" date="2013" name="ISME J.">
        <title>By their genes ye shall know them: genomic signatures of predatory bacteria.</title>
        <authorList>
            <person name="Pasternak Z."/>
            <person name="Pietrokovski S."/>
            <person name="Rotem O."/>
            <person name="Gophna U."/>
            <person name="Lurie-Weinberger M.N."/>
            <person name="Jurkevitch E."/>
        </authorList>
    </citation>
    <scope>NUCLEOTIDE SEQUENCE [LARGE SCALE GENOMIC DNA]</scope>
    <source>
        <strain evidence="12 13">JSS</strain>
    </source>
</reference>
<evidence type="ECO:0000256" key="2">
    <source>
        <dbReference type="ARBA" id="ARBA00020953"/>
    </source>
</evidence>
<dbReference type="Pfam" id="PF14714">
    <property type="entry name" value="KH_dom-like"/>
    <property type="match status" value="1"/>
</dbReference>
<dbReference type="Gene3D" id="3.30.300.20">
    <property type="match status" value="1"/>
</dbReference>
<evidence type="ECO:0000259" key="11">
    <source>
        <dbReference type="PROSITE" id="PS51712"/>
    </source>
</evidence>
<feature type="domain" description="EngA-type G" evidence="11">
    <location>
        <begin position="181"/>
        <end position="357"/>
    </location>
</feature>
<dbReference type="RefSeq" id="WP_015470066.1">
    <property type="nucleotide sequence ID" value="NC_020813.1"/>
</dbReference>
<dbReference type="CDD" id="cd01895">
    <property type="entry name" value="EngA2"/>
    <property type="match status" value="1"/>
</dbReference>
<evidence type="ECO:0000256" key="9">
    <source>
        <dbReference type="PROSITE-ProRule" id="PRU01049"/>
    </source>
</evidence>
<dbReference type="InterPro" id="IPR015946">
    <property type="entry name" value="KH_dom-like_a/b"/>
</dbReference>
<dbReference type="HAMAP" id="MF_00195">
    <property type="entry name" value="GTPase_Der"/>
    <property type="match status" value="1"/>
</dbReference>
<gene>
    <name evidence="8" type="primary">der</name>
    <name evidence="12" type="ORF">A11Q_1360</name>
</gene>
<keyword evidence="3 8" id="KW-0690">Ribosome biogenesis</keyword>
<keyword evidence="5 8" id="KW-0547">Nucleotide-binding</keyword>
<evidence type="ECO:0000256" key="5">
    <source>
        <dbReference type="ARBA" id="ARBA00022741"/>
    </source>
</evidence>
<dbReference type="InterPro" id="IPR032859">
    <property type="entry name" value="KH_dom-like"/>
</dbReference>
<evidence type="ECO:0000256" key="1">
    <source>
        <dbReference type="ARBA" id="ARBA00008279"/>
    </source>
</evidence>
<dbReference type="NCBIfam" id="TIGR00231">
    <property type="entry name" value="small_GTP"/>
    <property type="match status" value="2"/>
</dbReference>
<evidence type="ECO:0000313" key="13">
    <source>
        <dbReference type="Proteomes" id="UP000012040"/>
    </source>
</evidence>
<feature type="binding site" evidence="8">
    <location>
        <begin position="299"/>
        <end position="302"/>
    </location>
    <ligand>
        <name>GTP</name>
        <dbReference type="ChEBI" id="CHEBI:37565"/>
        <label>2</label>
    </ligand>
</feature>
<dbReference type="PATRIC" id="fig|1184267.3.peg.1379"/>
<dbReference type="EMBL" id="CP003537">
    <property type="protein sequence ID" value="AGH95576.1"/>
    <property type="molecule type" value="Genomic_DNA"/>
</dbReference>
<dbReference type="GO" id="GO:0042254">
    <property type="term" value="P:ribosome biogenesis"/>
    <property type="evidence" value="ECO:0007669"/>
    <property type="project" value="UniProtKB-KW"/>
</dbReference>
<proteinExistence type="inferred from homology"/>
<dbReference type="STRING" id="1184267.A11Q_1360"/>
<evidence type="ECO:0000256" key="7">
    <source>
        <dbReference type="ARBA" id="ARBA00032345"/>
    </source>
</evidence>
<dbReference type="PANTHER" id="PTHR43834:SF6">
    <property type="entry name" value="GTPASE DER"/>
    <property type="match status" value="1"/>
</dbReference>
<comment type="subunit">
    <text evidence="8">Associates with the 50S ribosomal subunit.</text>
</comment>
<evidence type="ECO:0000256" key="8">
    <source>
        <dbReference type="HAMAP-Rule" id="MF_00195"/>
    </source>
</evidence>
<keyword evidence="4 10" id="KW-0677">Repeat</keyword>
<dbReference type="PANTHER" id="PTHR43834">
    <property type="entry name" value="GTPASE DER"/>
    <property type="match status" value="1"/>
</dbReference>
<dbReference type="SMART" id="SM00173">
    <property type="entry name" value="RAS"/>
    <property type="match status" value="1"/>
</dbReference>
<feature type="binding site" evidence="8">
    <location>
        <begin position="234"/>
        <end position="238"/>
    </location>
    <ligand>
        <name>GTP</name>
        <dbReference type="ChEBI" id="CHEBI:37565"/>
        <label>2</label>
    </ligand>
</feature>
<keyword evidence="6 8" id="KW-0342">GTP-binding</keyword>
<comment type="similarity">
    <text evidence="1 8 9 10">Belongs to the TRAFAC class TrmE-Era-EngA-EngB-Septin-like GTPase superfamily. EngA (Der) GTPase family.</text>
</comment>
<comment type="function">
    <text evidence="8 10">GTPase that plays an essential role in the late steps of ribosome biogenesis.</text>
</comment>